<comment type="caution">
    <text evidence="1">The sequence shown here is derived from an EMBL/GenBank/DDBJ whole genome shotgun (WGS) entry which is preliminary data.</text>
</comment>
<gene>
    <name evidence="1" type="ORF">BSTOLATCC_MIC44569</name>
</gene>
<proteinExistence type="predicted"/>
<dbReference type="Proteomes" id="UP001162131">
    <property type="component" value="Unassembled WGS sequence"/>
</dbReference>
<dbReference type="AlphaFoldDB" id="A0AAU9K1X2"/>
<protein>
    <submittedName>
        <fullName evidence="1">Uncharacterized protein</fullName>
    </submittedName>
</protein>
<keyword evidence="2" id="KW-1185">Reference proteome</keyword>
<reference evidence="1" key="1">
    <citation type="submission" date="2021-09" db="EMBL/GenBank/DDBJ databases">
        <authorList>
            <consortium name="AG Swart"/>
            <person name="Singh M."/>
            <person name="Singh A."/>
            <person name="Seah K."/>
            <person name="Emmerich C."/>
        </authorList>
    </citation>
    <scope>NUCLEOTIDE SEQUENCE</scope>
    <source>
        <strain evidence="1">ATCC30299</strain>
    </source>
</reference>
<sequence length="70" mass="8033">MEMYKNTMIFISHFVESINILIMECWKQDAKIKSKFSADVWNLPASLAKSISISILKLLLLKNTSLNTLN</sequence>
<evidence type="ECO:0000313" key="2">
    <source>
        <dbReference type="Proteomes" id="UP001162131"/>
    </source>
</evidence>
<evidence type="ECO:0000313" key="1">
    <source>
        <dbReference type="EMBL" id="CAG9327949.1"/>
    </source>
</evidence>
<dbReference type="EMBL" id="CAJZBQ010000044">
    <property type="protein sequence ID" value="CAG9327949.1"/>
    <property type="molecule type" value="Genomic_DNA"/>
</dbReference>
<name>A0AAU9K1X2_9CILI</name>
<accession>A0AAU9K1X2</accession>
<organism evidence="1 2">
    <name type="scientific">Blepharisma stoltei</name>
    <dbReference type="NCBI Taxonomy" id="1481888"/>
    <lineage>
        <taxon>Eukaryota</taxon>
        <taxon>Sar</taxon>
        <taxon>Alveolata</taxon>
        <taxon>Ciliophora</taxon>
        <taxon>Postciliodesmatophora</taxon>
        <taxon>Heterotrichea</taxon>
        <taxon>Heterotrichida</taxon>
        <taxon>Blepharismidae</taxon>
        <taxon>Blepharisma</taxon>
    </lineage>
</organism>